<gene>
    <name evidence="3" type="ORF">OBBRIDRAFT_826707</name>
</gene>
<dbReference type="EMBL" id="KV722433">
    <property type="protein sequence ID" value="OCH89159.1"/>
    <property type="molecule type" value="Genomic_DNA"/>
</dbReference>
<feature type="transmembrane region" description="Helical" evidence="1">
    <location>
        <begin position="171"/>
        <end position="192"/>
    </location>
</feature>
<dbReference type="AlphaFoldDB" id="A0A8E2AW22"/>
<dbReference type="Pfam" id="PF20151">
    <property type="entry name" value="DUF6533"/>
    <property type="match status" value="1"/>
</dbReference>
<dbReference type="OrthoDB" id="3261349at2759"/>
<name>A0A8E2AW22_9APHY</name>
<keyword evidence="1" id="KW-0472">Membrane</keyword>
<feature type="domain" description="DUF6533" evidence="2">
    <location>
        <begin position="22"/>
        <end position="67"/>
    </location>
</feature>
<keyword evidence="1" id="KW-1133">Transmembrane helix</keyword>
<dbReference type="InterPro" id="IPR045340">
    <property type="entry name" value="DUF6533"/>
</dbReference>
<evidence type="ECO:0000256" key="1">
    <source>
        <dbReference type="SAM" id="Phobius"/>
    </source>
</evidence>
<evidence type="ECO:0000259" key="2">
    <source>
        <dbReference type="Pfam" id="PF20151"/>
    </source>
</evidence>
<reference evidence="3 4" key="1">
    <citation type="submission" date="2016-07" db="EMBL/GenBank/DDBJ databases">
        <title>Draft genome of the white-rot fungus Obba rivulosa 3A-2.</title>
        <authorList>
            <consortium name="DOE Joint Genome Institute"/>
            <person name="Miettinen O."/>
            <person name="Riley R."/>
            <person name="Acob R."/>
            <person name="Barry K."/>
            <person name="Cullen D."/>
            <person name="De Vries R."/>
            <person name="Hainaut M."/>
            <person name="Hatakka A."/>
            <person name="Henrissat B."/>
            <person name="Hilden K."/>
            <person name="Kuo R."/>
            <person name="Labutti K."/>
            <person name="Lipzen A."/>
            <person name="Makela M.R."/>
            <person name="Sandor L."/>
            <person name="Spatafora J.W."/>
            <person name="Grigoriev I.V."/>
            <person name="Hibbett D.S."/>
        </authorList>
    </citation>
    <scope>NUCLEOTIDE SEQUENCE [LARGE SCALE GENOMIC DNA]</scope>
    <source>
        <strain evidence="3 4">3A-2</strain>
    </source>
</reference>
<feature type="transmembrane region" description="Helical" evidence="1">
    <location>
        <begin position="50"/>
        <end position="70"/>
    </location>
</feature>
<proteinExistence type="predicted"/>
<feature type="transmembrane region" description="Helical" evidence="1">
    <location>
        <begin position="90"/>
        <end position="109"/>
    </location>
</feature>
<keyword evidence="1" id="KW-0812">Transmembrane</keyword>
<protein>
    <recommendedName>
        <fullName evidence="2">DUF6533 domain-containing protein</fullName>
    </recommendedName>
</protein>
<keyword evidence="4" id="KW-1185">Reference proteome</keyword>
<organism evidence="3 4">
    <name type="scientific">Obba rivulosa</name>
    <dbReference type="NCBI Taxonomy" id="1052685"/>
    <lineage>
        <taxon>Eukaryota</taxon>
        <taxon>Fungi</taxon>
        <taxon>Dikarya</taxon>
        <taxon>Basidiomycota</taxon>
        <taxon>Agaricomycotina</taxon>
        <taxon>Agaricomycetes</taxon>
        <taxon>Polyporales</taxon>
        <taxon>Gelatoporiaceae</taxon>
        <taxon>Obba</taxon>
    </lineage>
</organism>
<evidence type="ECO:0000313" key="4">
    <source>
        <dbReference type="Proteomes" id="UP000250043"/>
    </source>
</evidence>
<accession>A0A8E2AW22</accession>
<dbReference type="Proteomes" id="UP000250043">
    <property type="component" value="Unassembled WGS sequence"/>
</dbReference>
<feature type="transmembrane region" description="Helical" evidence="1">
    <location>
        <begin position="213"/>
        <end position="242"/>
    </location>
</feature>
<evidence type="ECO:0000313" key="3">
    <source>
        <dbReference type="EMBL" id="OCH89159.1"/>
    </source>
</evidence>
<feature type="transmembrane region" description="Helical" evidence="1">
    <location>
        <begin position="121"/>
        <end position="139"/>
    </location>
</feature>
<sequence length="313" mass="35106">MDAQNASAEISTVRGIQINRFCVLTALTVLYWDYCITLPLEIEAFWKKDFITLASILFFLNRYVSLLGHIPISLEFFADLAETRCHELQTYHQFFVVVTQVIVAALLTLRTYALYGQNKRILYLLGTSFVIGTSIGVAFTDWGSNKPGKILSRQRGCDLSLSVQQSRHLTVSWSVVLAFDTLVFALTAIRGVQVRGFWNFCLFHRIFVRDGAVYYGTMVVLNVVNFLTITLPPVSGGIYVIYLNDGLNSREQSEQKGMLTTFTNVDVEHPDDAAHAQFAQHGQSHIIRYAVDVRVPNTGGRFISASQYGIGLP</sequence>